<sequence length="452" mass="49671">MAAASGDQLFTTSWTLHRLSPLYHGNECQTLLDNPQGLNLYANRLRDLLRGDVFRGVQVGMHGLGAVDDAVSKAGSLKSCKWDVLPTWSHWSEEESLLKDPEQESYALVPEVSAGILVTVEYENITYKSAMLTGPDGYHDTRKSVTFLPLLLTRLPNSLRQIFISFLATSFDARCSILRLPSTFLCATFENYLSILNRVTSRAHASSSRALVEKVIKETQLTLSFPPPVSPSLKSLDVLISRESLSAFFVHGSNVLANTPSAPPNQTRSSGVKRAHPDSASIVDNDEGPSAPFLAGLSAYFNANLAMKLDISDFGKNPTGAQQKQVRLSKISCGAFVLGGEGRMKLLANPGRVIPYDDAEATEEEDDPDSREIRSVWRANEMLLRALVSHAFKRKDFAFSVMRLESKEYSDSSKSGPWQTYLVATRYESGQRTADSTISNVMGGLHSFSSSF</sequence>
<reference evidence="2 3" key="1">
    <citation type="submission" date="2016-06" db="EMBL/GenBank/DDBJ databases">
        <authorList>
            <person name="Kjaerup R.B."/>
            <person name="Dalgaard T.S."/>
            <person name="Juul-Madsen H.R."/>
        </authorList>
    </citation>
    <scope>NUCLEOTIDE SEQUENCE [LARGE SCALE GENOMIC DNA]</scope>
    <source>
        <strain evidence="2 3">Pb300</strain>
    </source>
</reference>
<protein>
    <submittedName>
        <fullName evidence="2">Uncharacterized protein</fullName>
    </submittedName>
</protein>
<feature type="region of interest" description="Disordered" evidence="1">
    <location>
        <begin position="259"/>
        <end position="285"/>
    </location>
</feature>
<dbReference type="AlphaFoldDB" id="A0A1D2JDV7"/>
<organism evidence="2 3">
    <name type="scientific">Paracoccidioides brasiliensis</name>
    <dbReference type="NCBI Taxonomy" id="121759"/>
    <lineage>
        <taxon>Eukaryota</taxon>
        <taxon>Fungi</taxon>
        <taxon>Dikarya</taxon>
        <taxon>Ascomycota</taxon>
        <taxon>Pezizomycotina</taxon>
        <taxon>Eurotiomycetes</taxon>
        <taxon>Eurotiomycetidae</taxon>
        <taxon>Onygenales</taxon>
        <taxon>Ajellomycetaceae</taxon>
        <taxon>Paracoccidioides</taxon>
    </lineage>
</organism>
<comment type="caution">
    <text evidence="2">The sequence shown here is derived from an EMBL/GenBank/DDBJ whole genome shotgun (WGS) entry which is preliminary data.</text>
</comment>
<dbReference type="InterPro" id="IPR025204">
    <property type="entry name" value="CENP-L"/>
</dbReference>
<dbReference type="VEuPathDB" id="FungiDB:PABG_05816"/>
<evidence type="ECO:0000256" key="1">
    <source>
        <dbReference type="SAM" id="MobiDB-lite"/>
    </source>
</evidence>
<dbReference type="EMBL" id="LZYO01000159">
    <property type="protein sequence ID" value="ODH27526.1"/>
    <property type="molecule type" value="Genomic_DNA"/>
</dbReference>
<name>A0A1D2JDV7_PARBR</name>
<dbReference type="Pfam" id="PF13092">
    <property type="entry name" value="CENP-L"/>
    <property type="match status" value="1"/>
</dbReference>
<dbReference type="Proteomes" id="UP000242814">
    <property type="component" value="Unassembled WGS sequence"/>
</dbReference>
<accession>A0A1D2JDV7</accession>
<evidence type="ECO:0000313" key="3">
    <source>
        <dbReference type="Proteomes" id="UP000242814"/>
    </source>
</evidence>
<dbReference type="VEuPathDB" id="FungiDB:PADG_06157"/>
<evidence type="ECO:0000313" key="2">
    <source>
        <dbReference type="EMBL" id="ODH27526.1"/>
    </source>
</evidence>
<gene>
    <name evidence="2" type="ORF">ACO22_04159</name>
</gene>
<proteinExistence type="predicted"/>
<feature type="compositionally biased region" description="Polar residues" evidence="1">
    <location>
        <begin position="259"/>
        <end position="270"/>
    </location>
</feature>